<dbReference type="Gene3D" id="3.30.160.250">
    <property type="match status" value="1"/>
</dbReference>
<dbReference type="InterPro" id="IPR031807">
    <property type="entry name" value="HicB-like"/>
</dbReference>
<reference evidence="2 3" key="1">
    <citation type="submission" date="2018-02" db="EMBL/GenBank/DDBJ databases">
        <title>Complete genome sequencing of Faecalibacterium prausnitzii strains isolated from the human gut.</title>
        <authorList>
            <person name="Fitzgerald B.C."/>
            <person name="Shkoporov A.N."/>
            <person name="Ross P.R."/>
            <person name="Hill C."/>
        </authorList>
    </citation>
    <scope>NUCLEOTIDE SEQUENCE [LARGE SCALE GENOMIC DNA]</scope>
    <source>
        <strain evidence="2 3">APC942/8-14-2</strain>
    </source>
</reference>
<comment type="caution">
    <text evidence="2">The sequence shown here is derived from an EMBL/GenBank/DDBJ whole genome shotgun (WGS) entry which is preliminary data.</text>
</comment>
<dbReference type="Pfam" id="PF15919">
    <property type="entry name" value="HicB_lk_antitox"/>
    <property type="match status" value="1"/>
</dbReference>
<dbReference type="RefSeq" id="WP_112115011.1">
    <property type="nucleotide sequence ID" value="NZ_PRKZ01000002.1"/>
</dbReference>
<sequence length="130" mass="14618">MKAVYPIILTPAERGYVVFVPDLDINTEGEDLADAIEMARDAIGLWGITEEDAGREIPQASGTMPHPEEQEIVTLVDIDFAAYRRANDLRTVRKNVTLPSWLNDLAERNGVNFSQVLQESLKERLHVSNR</sequence>
<dbReference type="EMBL" id="PRKZ01000002">
    <property type="protein sequence ID" value="RAW51086.1"/>
    <property type="molecule type" value="Genomic_DNA"/>
</dbReference>
<dbReference type="InterPro" id="IPR035069">
    <property type="entry name" value="TTHA1013/TTHA0281-like"/>
</dbReference>
<evidence type="ECO:0000259" key="1">
    <source>
        <dbReference type="Pfam" id="PF15919"/>
    </source>
</evidence>
<proteinExistence type="predicted"/>
<name>A0A329TR71_9FIRM</name>
<gene>
    <name evidence="2" type="ORF">C4N25_03500</name>
</gene>
<accession>A0A329TR71</accession>
<feature type="domain" description="HicB-like antitoxin of toxin-antitoxin system" evidence="1">
    <location>
        <begin position="5"/>
        <end position="102"/>
    </location>
</feature>
<dbReference type="Proteomes" id="UP000251634">
    <property type="component" value="Unassembled WGS sequence"/>
</dbReference>
<evidence type="ECO:0000313" key="3">
    <source>
        <dbReference type="Proteomes" id="UP000251634"/>
    </source>
</evidence>
<evidence type="ECO:0000313" key="2">
    <source>
        <dbReference type="EMBL" id="RAW51086.1"/>
    </source>
</evidence>
<organism evidence="2 3">
    <name type="scientific">Faecalibacterium prausnitzii</name>
    <dbReference type="NCBI Taxonomy" id="853"/>
    <lineage>
        <taxon>Bacteria</taxon>
        <taxon>Bacillati</taxon>
        <taxon>Bacillota</taxon>
        <taxon>Clostridia</taxon>
        <taxon>Eubacteriales</taxon>
        <taxon>Oscillospiraceae</taxon>
        <taxon>Faecalibacterium</taxon>
    </lineage>
</organism>
<dbReference type="AlphaFoldDB" id="A0A329TR71"/>
<protein>
    <submittedName>
        <fullName evidence="2">HicB family protein</fullName>
    </submittedName>
</protein>
<dbReference type="SUPFAM" id="SSF143100">
    <property type="entry name" value="TTHA1013/TTHA0281-like"/>
    <property type="match status" value="1"/>
</dbReference>